<dbReference type="PROSITE" id="PS50801">
    <property type="entry name" value="STAS"/>
    <property type="match status" value="1"/>
</dbReference>
<dbReference type="InterPro" id="IPR002645">
    <property type="entry name" value="STAS_dom"/>
</dbReference>
<dbReference type="PANTHER" id="PTHR33495:SF13">
    <property type="entry name" value="ANTI-SIGMA-F FACTOR ANTAGONIST RSFB"/>
    <property type="match status" value="1"/>
</dbReference>
<accession>A0A562E035</accession>
<dbReference type="NCBIfam" id="TIGR00377">
    <property type="entry name" value="ant_ant_sig"/>
    <property type="match status" value="1"/>
</dbReference>
<evidence type="ECO:0000256" key="2">
    <source>
        <dbReference type="RuleBase" id="RU003749"/>
    </source>
</evidence>
<evidence type="ECO:0000313" key="4">
    <source>
        <dbReference type="EMBL" id="TWH15163.1"/>
    </source>
</evidence>
<dbReference type="EMBL" id="VLJT01000030">
    <property type="protein sequence ID" value="TWH15163.1"/>
    <property type="molecule type" value="Genomic_DNA"/>
</dbReference>
<dbReference type="InterPro" id="IPR003658">
    <property type="entry name" value="Anti-sigma_ant"/>
</dbReference>
<evidence type="ECO:0000313" key="5">
    <source>
        <dbReference type="Proteomes" id="UP000317573"/>
    </source>
</evidence>
<dbReference type="Gene3D" id="3.30.750.24">
    <property type="entry name" value="STAS domain"/>
    <property type="match status" value="1"/>
</dbReference>
<dbReference type="AlphaFoldDB" id="A0A562E035"/>
<comment type="similarity">
    <text evidence="1 2">Belongs to the anti-sigma-factor antagonist family.</text>
</comment>
<dbReference type="InterPro" id="IPR036513">
    <property type="entry name" value="STAS_dom_sf"/>
</dbReference>
<organism evidence="4 5">
    <name type="scientific">Rhodococcus rhodochrous J45</name>
    <dbReference type="NCBI Taxonomy" id="935266"/>
    <lineage>
        <taxon>Bacteria</taxon>
        <taxon>Bacillati</taxon>
        <taxon>Actinomycetota</taxon>
        <taxon>Actinomycetes</taxon>
        <taxon>Mycobacteriales</taxon>
        <taxon>Nocardiaceae</taxon>
        <taxon>Rhodococcus</taxon>
    </lineage>
</organism>
<name>A0A562E035_RHORH</name>
<dbReference type="SUPFAM" id="SSF52091">
    <property type="entry name" value="SpoIIaa-like"/>
    <property type="match status" value="1"/>
</dbReference>
<dbReference type="PANTHER" id="PTHR33495">
    <property type="entry name" value="ANTI-SIGMA FACTOR ANTAGONIST TM_1081-RELATED-RELATED"/>
    <property type="match status" value="1"/>
</dbReference>
<evidence type="ECO:0000259" key="3">
    <source>
        <dbReference type="PROSITE" id="PS50801"/>
    </source>
</evidence>
<evidence type="ECO:0000256" key="1">
    <source>
        <dbReference type="ARBA" id="ARBA00009013"/>
    </source>
</evidence>
<dbReference type="Pfam" id="PF01740">
    <property type="entry name" value="STAS"/>
    <property type="match status" value="1"/>
</dbReference>
<dbReference type="Proteomes" id="UP000317573">
    <property type="component" value="Unassembled WGS sequence"/>
</dbReference>
<dbReference type="GO" id="GO:0043856">
    <property type="term" value="F:anti-sigma factor antagonist activity"/>
    <property type="evidence" value="ECO:0007669"/>
    <property type="project" value="InterPro"/>
</dbReference>
<feature type="domain" description="STAS" evidence="3">
    <location>
        <begin position="7"/>
        <end position="115"/>
    </location>
</feature>
<comment type="caution">
    <text evidence="4">The sequence shown here is derived from an EMBL/GenBank/DDBJ whole genome shotgun (WGS) entry which is preliminary data.</text>
</comment>
<reference evidence="4 5" key="1">
    <citation type="submission" date="2019-07" db="EMBL/GenBank/DDBJ databases">
        <title>Genome sequencing of lignin-degrading bacterial isolates.</title>
        <authorList>
            <person name="Gladden J."/>
        </authorList>
    </citation>
    <scope>NUCLEOTIDE SEQUENCE [LARGE SCALE GENOMIC DNA]</scope>
    <source>
        <strain evidence="4 5">J45</strain>
    </source>
</reference>
<dbReference type="CDD" id="cd07043">
    <property type="entry name" value="STAS_anti-anti-sigma_factors"/>
    <property type="match status" value="1"/>
</dbReference>
<protein>
    <recommendedName>
        <fullName evidence="2">Anti-sigma factor antagonist</fullName>
    </recommendedName>
</protein>
<dbReference type="RefSeq" id="WP_172414886.1">
    <property type="nucleotide sequence ID" value="NZ_VLJT01000030.1"/>
</dbReference>
<sequence length="124" mass="12558">MTAHPHMTLSTTRNGSVAVLSANGEVDMTSAPLLEQEALALLDSDISGLIVDLSGVDFLASMGIALLVELSKRAADSTGFAVVAHGSATARPLELLGLGEVLAIHPKLDDALVGLGASPEGVSE</sequence>
<proteinExistence type="inferred from homology"/>
<gene>
    <name evidence="4" type="ORF">L618_003100000140</name>
</gene>